<accession>A0AAV5LN31</accession>
<comment type="caution">
    <text evidence="2">The sequence shown here is derived from an EMBL/GenBank/DDBJ whole genome shotgun (WGS) entry which is preliminary data.</text>
</comment>
<name>A0AAV5LN31_9ROSI</name>
<sequence length="68" mass="7920">MAESRKSNSVVSSFPILLMEAWQKWDVRGMVLFSLTLQIVLSVLGRRRKYKINPFLKTILWFAYLGAD</sequence>
<evidence type="ECO:0000256" key="1">
    <source>
        <dbReference type="SAM" id="Phobius"/>
    </source>
</evidence>
<evidence type="ECO:0000313" key="3">
    <source>
        <dbReference type="Proteomes" id="UP001054252"/>
    </source>
</evidence>
<keyword evidence="1" id="KW-1133">Transmembrane helix</keyword>
<proteinExistence type="predicted"/>
<keyword evidence="1" id="KW-0812">Transmembrane</keyword>
<keyword evidence="3" id="KW-1185">Reference proteome</keyword>
<dbReference type="Proteomes" id="UP001054252">
    <property type="component" value="Unassembled WGS sequence"/>
</dbReference>
<dbReference type="AlphaFoldDB" id="A0AAV5LN31"/>
<gene>
    <name evidence="2" type="ORF">SLEP1_g46429</name>
</gene>
<feature type="transmembrane region" description="Helical" evidence="1">
    <location>
        <begin position="27"/>
        <end position="45"/>
    </location>
</feature>
<evidence type="ECO:0000313" key="2">
    <source>
        <dbReference type="EMBL" id="GKV38520.1"/>
    </source>
</evidence>
<reference evidence="2 3" key="1">
    <citation type="journal article" date="2021" name="Commun. Biol.">
        <title>The genome of Shorea leprosula (Dipterocarpaceae) highlights the ecological relevance of drought in aseasonal tropical rainforests.</title>
        <authorList>
            <person name="Ng K.K.S."/>
            <person name="Kobayashi M.J."/>
            <person name="Fawcett J.A."/>
            <person name="Hatakeyama M."/>
            <person name="Paape T."/>
            <person name="Ng C.H."/>
            <person name="Ang C.C."/>
            <person name="Tnah L.H."/>
            <person name="Lee C.T."/>
            <person name="Nishiyama T."/>
            <person name="Sese J."/>
            <person name="O'Brien M.J."/>
            <person name="Copetti D."/>
            <person name="Mohd Noor M.I."/>
            <person name="Ong R.C."/>
            <person name="Putra M."/>
            <person name="Sireger I.Z."/>
            <person name="Indrioko S."/>
            <person name="Kosugi Y."/>
            <person name="Izuno A."/>
            <person name="Isagi Y."/>
            <person name="Lee S.L."/>
            <person name="Shimizu K.K."/>
        </authorList>
    </citation>
    <scope>NUCLEOTIDE SEQUENCE [LARGE SCALE GENOMIC DNA]</scope>
    <source>
        <strain evidence="2">214</strain>
    </source>
</reference>
<organism evidence="2 3">
    <name type="scientific">Rubroshorea leprosula</name>
    <dbReference type="NCBI Taxonomy" id="152421"/>
    <lineage>
        <taxon>Eukaryota</taxon>
        <taxon>Viridiplantae</taxon>
        <taxon>Streptophyta</taxon>
        <taxon>Embryophyta</taxon>
        <taxon>Tracheophyta</taxon>
        <taxon>Spermatophyta</taxon>
        <taxon>Magnoliopsida</taxon>
        <taxon>eudicotyledons</taxon>
        <taxon>Gunneridae</taxon>
        <taxon>Pentapetalae</taxon>
        <taxon>rosids</taxon>
        <taxon>malvids</taxon>
        <taxon>Malvales</taxon>
        <taxon>Dipterocarpaceae</taxon>
        <taxon>Rubroshorea</taxon>
    </lineage>
</organism>
<protein>
    <submittedName>
        <fullName evidence="2">Uncharacterized protein</fullName>
    </submittedName>
</protein>
<keyword evidence="1" id="KW-0472">Membrane</keyword>
<dbReference type="EMBL" id="BPVZ01000129">
    <property type="protein sequence ID" value="GKV38520.1"/>
    <property type="molecule type" value="Genomic_DNA"/>
</dbReference>